<dbReference type="OrthoDB" id="312774at2759"/>
<accession>A0A078AFK1</accession>
<evidence type="ECO:0000256" key="4">
    <source>
        <dbReference type="ARBA" id="ARBA00022928"/>
    </source>
</evidence>
<dbReference type="InParanoid" id="A0A078AFK1"/>
<evidence type="ECO:0000313" key="7">
    <source>
        <dbReference type="EMBL" id="CDW81019.1"/>
    </source>
</evidence>
<dbReference type="Gene3D" id="3.50.20.20">
    <property type="entry name" value="Janus/Ocnus"/>
    <property type="match status" value="1"/>
</dbReference>
<dbReference type="SUPFAM" id="SSF143724">
    <property type="entry name" value="PHP14-like"/>
    <property type="match status" value="1"/>
</dbReference>
<dbReference type="PANTHER" id="PTHR12258">
    <property type="entry name" value="JANUS-A/JANUS-B"/>
    <property type="match status" value="1"/>
</dbReference>
<feature type="active site" description="Proton acceptor" evidence="5">
    <location>
        <position position="108"/>
    </location>
</feature>
<dbReference type="InterPro" id="IPR038596">
    <property type="entry name" value="Janus_sf"/>
</dbReference>
<dbReference type="EMBL" id="CCKQ01009527">
    <property type="protein sequence ID" value="CDW81019.1"/>
    <property type="molecule type" value="Genomic_DNA"/>
</dbReference>
<dbReference type="GO" id="GO:0007548">
    <property type="term" value="P:sex differentiation"/>
    <property type="evidence" value="ECO:0007669"/>
    <property type="project" value="UniProtKB-KW"/>
</dbReference>
<evidence type="ECO:0000256" key="2">
    <source>
        <dbReference type="ARBA" id="ARBA00010971"/>
    </source>
</evidence>
<dbReference type="GO" id="GO:0030154">
    <property type="term" value="P:cell differentiation"/>
    <property type="evidence" value="ECO:0007669"/>
    <property type="project" value="UniProtKB-KW"/>
</dbReference>
<protein>
    <submittedName>
        <fullName evidence="7">Uncharacterized protein</fullName>
    </submittedName>
</protein>
<proteinExistence type="inferred from homology"/>
<evidence type="ECO:0000256" key="3">
    <source>
        <dbReference type="ARBA" id="ARBA00022782"/>
    </source>
</evidence>
<comment type="similarity">
    <text evidence="2">Belongs to the janus family.</text>
</comment>
<evidence type="ECO:0000256" key="5">
    <source>
        <dbReference type="PIRSR" id="PIRSR607702-1"/>
    </source>
</evidence>
<gene>
    <name evidence="7" type="primary">Contig18428.g19573</name>
    <name evidence="7" type="ORF">STYLEM_10025</name>
</gene>
<keyword evidence="3" id="KW-0221">Differentiation</keyword>
<dbReference type="Pfam" id="PF05005">
    <property type="entry name" value="Ocnus"/>
    <property type="match status" value="1"/>
</dbReference>
<organism evidence="7 8">
    <name type="scientific">Stylonychia lemnae</name>
    <name type="common">Ciliate</name>
    <dbReference type="NCBI Taxonomy" id="5949"/>
    <lineage>
        <taxon>Eukaryota</taxon>
        <taxon>Sar</taxon>
        <taxon>Alveolata</taxon>
        <taxon>Ciliophora</taxon>
        <taxon>Intramacronucleata</taxon>
        <taxon>Spirotrichea</taxon>
        <taxon>Stichotrichia</taxon>
        <taxon>Sporadotrichida</taxon>
        <taxon>Oxytrichidae</taxon>
        <taxon>Stylonychinae</taxon>
        <taxon>Stylonychia</taxon>
    </lineage>
</organism>
<comment type="function">
    <text evidence="1">JanA and janB regulate somatic sex differentiation.</text>
</comment>
<dbReference type="GO" id="GO:0101006">
    <property type="term" value="F:protein histidine phosphatase activity"/>
    <property type="evidence" value="ECO:0007669"/>
    <property type="project" value="TreeGrafter"/>
</dbReference>
<name>A0A078AFK1_STYLE</name>
<dbReference type="InterPro" id="IPR007702">
    <property type="entry name" value="Janus"/>
</dbReference>
<reference evidence="7 8" key="1">
    <citation type="submission" date="2014-06" db="EMBL/GenBank/DDBJ databases">
        <authorList>
            <person name="Swart Estienne"/>
        </authorList>
    </citation>
    <scope>NUCLEOTIDE SEQUENCE [LARGE SCALE GENOMIC DNA]</scope>
    <source>
        <strain evidence="7 8">130c</strain>
    </source>
</reference>
<evidence type="ECO:0000313" key="8">
    <source>
        <dbReference type="Proteomes" id="UP000039865"/>
    </source>
</evidence>
<dbReference type="AlphaFoldDB" id="A0A078AFK1"/>
<keyword evidence="8" id="KW-1185">Reference proteome</keyword>
<keyword evidence="4" id="KW-0726">Sexual differentiation</keyword>
<dbReference type="GO" id="GO:0005829">
    <property type="term" value="C:cytosol"/>
    <property type="evidence" value="ECO:0007669"/>
    <property type="project" value="TreeGrafter"/>
</dbReference>
<feature type="binding site" evidence="6">
    <location>
        <position position="81"/>
    </location>
    <ligand>
        <name>substrate</name>
    </ligand>
</feature>
<evidence type="ECO:0000256" key="1">
    <source>
        <dbReference type="ARBA" id="ARBA00002508"/>
    </source>
</evidence>
<dbReference type="PANTHER" id="PTHR12258:SF5">
    <property type="entry name" value="BCDNA.GH02250-RELATED"/>
    <property type="match status" value="1"/>
</dbReference>
<sequence>MNNLKRVIPGGLRQGQNKIINYIRFAQHFGTHWYGLGNQTRWVVYNINNGFSNFLHQNIQHTCLMENNFKKCVIDQNGDFKFIIIELTDINTQEKILLLRGSRQHEMHKDILAEFIAAEMKDDDDYQHVVCRGGGRISIDQEQIKIYGFSYAFGKADHQKAADIVRDSYPQFKNLIWSVDEDNNL</sequence>
<dbReference type="Proteomes" id="UP000039865">
    <property type="component" value="Unassembled WGS sequence"/>
</dbReference>
<evidence type="ECO:0000256" key="6">
    <source>
        <dbReference type="PIRSR" id="PIRSR607702-2"/>
    </source>
</evidence>